<feature type="coiled-coil region" evidence="1">
    <location>
        <begin position="232"/>
        <end position="259"/>
    </location>
</feature>
<dbReference type="PROSITE" id="PS51671">
    <property type="entry name" value="ACT"/>
    <property type="match status" value="1"/>
</dbReference>
<reference evidence="5" key="2">
    <citation type="submission" date="2025-08" db="UniProtKB">
        <authorList>
            <consortium name="RefSeq"/>
        </authorList>
    </citation>
    <scope>IDENTIFICATION</scope>
</reference>
<dbReference type="GeneID" id="107895559"/>
<evidence type="ECO:0000259" key="2">
    <source>
        <dbReference type="PROSITE" id="PS50011"/>
    </source>
</evidence>
<name>A0ABM2Z3R0_GOSHI</name>
<gene>
    <name evidence="5" type="primary">LOC107895559</name>
</gene>
<keyword evidence="5" id="KW-0808">Transferase</keyword>
<dbReference type="GO" id="GO:0016301">
    <property type="term" value="F:kinase activity"/>
    <property type="evidence" value="ECO:0007669"/>
    <property type="project" value="UniProtKB-KW"/>
</dbReference>
<dbReference type="SMART" id="SM00220">
    <property type="entry name" value="S_TKc"/>
    <property type="match status" value="1"/>
</dbReference>
<dbReference type="CDD" id="cd04928">
    <property type="entry name" value="ACT_TyrKc"/>
    <property type="match status" value="1"/>
</dbReference>
<dbReference type="Gene3D" id="3.30.200.20">
    <property type="entry name" value="Phosphorylase Kinase, domain 1"/>
    <property type="match status" value="1"/>
</dbReference>
<dbReference type="InterPro" id="IPR011009">
    <property type="entry name" value="Kinase-like_dom_sf"/>
</dbReference>
<dbReference type="Gene3D" id="3.30.70.260">
    <property type="match status" value="1"/>
</dbReference>
<dbReference type="InterPro" id="IPR051681">
    <property type="entry name" value="Ser/Thr_Kinases-Pseudokinases"/>
</dbReference>
<dbReference type="InterPro" id="IPR001245">
    <property type="entry name" value="Ser-Thr/Tyr_kinase_cat_dom"/>
</dbReference>
<dbReference type="InterPro" id="IPR008271">
    <property type="entry name" value="Ser/Thr_kinase_AS"/>
</dbReference>
<sequence length="557" mass="63229">MAIEDDAESCGSRAVDSLVHVNPRHHRQKLDVFHQVLNRIRHSNYAEANLPGFDNHLWLHFNRLPARYALDVNVERAEDVLTHKRLLHLAEDPANRPVFEVRMVQVYPVFPAQSIDSVHSDSSMQEDAQSAYHSYRQGIHPPPTFGSSSNLEAVALQARIYHVEDGGSAVNSTSGPFRPMHEITFSTVDRPKLLSQLTSLLAEIGLNIQEAHAFSTTDGYSLDVFVVDGWPSEEIEELKNALEKEISKSKLQEQSYSRKSSVMTEHVKERVVSLPSCVEIPTDGTDVWEIDARQLKIENRIASGSYADLYRGTYCSQEVAIKVLKPEQITREMLREFSQEVYIMRKIRHKNVVQLIGACTRSPNLCIVTEFMARGSIYDYLHKQRGVFKLPSLLKVALDVSKGMNYLHQNNIIHRDLKTANLLMDENQVVKVADFGVARVQSQSGVMTAETGTYRWMAPEVIEHKPYDHKADVFSFGISLWEILTGELPYGLLTPLQAAVAVVQKNLRPTIPKHTHPRLRELLERCWLQDPSQRPNFSEIIDILKQIAKEVKVLMGN</sequence>
<dbReference type="PANTHER" id="PTHR44329">
    <property type="entry name" value="SERINE/THREONINE-PROTEIN KINASE TNNI3K-RELATED"/>
    <property type="match status" value="1"/>
</dbReference>
<dbReference type="InterPro" id="IPR045865">
    <property type="entry name" value="ACT-like_dom_sf"/>
</dbReference>
<dbReference type="PROSITE" id="PS00108">
    <property type="entry name" value="PROTEIN_KINASE_ST"/>
    <property type="match status" value="1"/>
</dbReference>
<organism evidence="4 5">
    <name type="scientific">Gossypium hirsutum</name>
    <name type="common">Upland cotton</name>
    <name type="synonym">Gossypium mexicanum</name>
    <dbReference type="NCBI Taxonomy" id="3635"/>
    <lineage>
        <taxon>Eukaryota</taxon>
        <taxon>Viridiplantae</taxon>
        <taxon>Streptophyta</taxon>
        <taxon>Embryophyta</taxon>
        <taxon>Tracheophyta</taxon>
        <taxon>Spermatophyta</taxon>
        <taxon>Magnoliopsida</taxon>
        <taxon>eudicotyledons</taxon>
        <taxon>Gunneridae</taxon>
        <taxon>Pentapetalae</taxon>
        <taxon>rosids</taxon>
        <taxon>malvids</taxon>
        <taxon>Malvales</taxon>
        <taxon>Malvaceae</taxon>
        <taxon>Malvoideae</taxon>
        <taxon>Gossypium</taxon>
    </lineage>
</organism>
<dbReference type="Proteomes" id="UP000818029">
    <property type="component" value="Chromosome A11"/>
</dbReference>
<dbReference type="SUPFAM" id="SSF55021">
    <property type="entry name" value="ACT-like"/>
    <property type="match status" value="1"/>
</dbReference>
<dbReference type="CDD" id="cd13999">
    <property type="entry name" value="STKc_MAP3K-like"/>
    <property type="match status" value="1"/>
</dbReference>
<dbReference type="InterPro" id="IPR000719">
    <property type="entry name" value="Prot_kinase_dom"/>
</dbReference>
<dbReference type="Pfam" id="PF07714">
    <property type="entry name" value="PK_Tyr_Ser-Thr"/>
    <property type="match status" value="1"/>
</dbReference>
<dbReference type="RefSeq" id="XP_040937344.1">
    <property type="nucleotide sequence ID" value="XM_041081410.1"/>
</dbReference>
<feature type="domain" description="ACT" evidence="3">
    <location>
        <begin position="182"/>
        <end position="257"/>
    </location>
</feature>
<dbReference type="PRINTS" id="PR00109">
    <property type="entry name" value="TYRKINASE"/>
</dbReference>
<dbReference type="Gene3D" id="1.10.510.10">
    <property type="entry name" value="Transferase(Phosphotransferase) domain 1"/>
    <property type="match status" value="1"/>
</dbReference>
<reference evidence="4" key="1">
    <citation type="journal article" date="2020" name="Nat. Genet.">
        <title>Genomic diversifications of five Gossypium allopolyploid species and their impact on cotton improvement.</title>
        <authorList>
            <person name="Chen Z.J."/>
            <person name="Sreedasyam A."/>
            <person name="Ando A."/>
            <person name="Song Q."/>
            <person name="De Santiago L.M."/>
            <person name="Hulse-Kemp A.M."/>
            <person name="Ding M."/>
            <person name="Ye W."/>
            <person name="Kirkbride R.C."/>
            <person name="Jenkins J."/>
            <person name="Plott C."/>
            <person name="Lovell J."/>
            <person name="Lin Y.M."/>
            <person name="Vaughn R."/>
            <person name="Liu B."/>
            <person name="Simpson S."/>
            <person name="Scheffler B.E."/>
            <person name="Wen L."/>
            <person name="Saski C.A."/>
            <person name="Grover C.E."/>
            <person name="Hu G."/>
            <person name="Conover J.L."/>
            <person name="Carlson J.W."/>
            <person name="Shu S."/>
            <person name="Boston L.B."/>
            <person name="Williams M."/>
            <person name="Peterson D.G."/>
            <person name="McGee K."/>
            <person name="Jones D.C."/>
            <person name="Wendel J.F."/>
            <person name="Stelly D.M."/>
            <person name="Grimwood J."/>
            <person name="Schmutz J."/>
        </authorList>
    </citation>
    <scope>NUCLEOTIDE SEQUENCE [LARGE SCALE GENOMIC DNA]</scope>
    <source>
        <strain evidence="4">cv. TM-1</strain>
    </source>
</reference>
<dbReference type="PANTHER" id="PTHR44329:SF151">
    <property type="entry name" value="SERINE_THREONINE-PROTEIN KINASE STY17"/>
    <property type="match status" value="1"/>
</dbReference>
<dbReference type="InterPro" id="IPR002912">
    <property type="entry name" value="ACT_dom"/>
</dbReference>
<keyword evidence="5" id="KW-0418">Kinase</keyword>
<dbReference type="SUPFAM" id="SSF56112">
    <property type="entry name" value="Protein kinase-like (PK-like)"/>
    <property type="match status" value="1"/>
</dbReference>
<accession>A0ABM2Z3R0</accession>
<evidence type="ECO:0000313" key="4">
    <source>
        <dbReference type="Proteomes" id="UP000818029"/>
    </source>
</evidence>
<dbReference type="PROSITE" id="PS50011">
    <property type="entry name" value="PROTEIN_KINASE_DOM"/>
    <property type="match status" value="1"/>
</dbReference>
<evidence type="ECO:0000313" key="5">
    <source>
        <dbReference type="RefSeq" id="XP_040937344.1"/>
    </source>
</evidence>
<keyword evidence="1" id="KW-0175">Coiled coil</keyword>
<evidence type="ECO:0000259" key="3">
    <source>
        <dbReference type="PROSITE" id="PS51671"/>
    </source>
</evidence>
<evidence type="ECO:0000256" key="1">
    <source>
        <dbReference type="SAM" id="Coils"/>
    </source>
</evidence>
<keyword evidence="4" id="KW-1185">Reference proteome</keyword>
<protein>
    <submittedName>
        <fullName evidence="5">Serine/threonine-protein kinase STY17 isoform X3</fullName>
    </submittedName>
</protein>
<proteinExistence type="predicted"/>
<feature type="domain" description="Protein kinase" evidence="2">
    <location>
        <begin position="295"/>
        <end position="547"/>
    </location>
</feature>